<keyword evidence="3 5" id="KW-0472">Membrane</keyword>
<evidence type="ECO:0000256" key="4">
    <source>
        <dbReference type="ARBA" id="ARBA00023180"/>
    </source>
</evidence>
<evidence type="ECO:0000256" key="1">
    <source>
        <dbReference type="ARBA" id="ARBA00004370"/>
    </source>
</evidence>
<name>A0A3Q2CE91_CYPVA</name>
<dbReference type="STRING" id="28743.ENSCVAP00000003232"/>
<dbReference type="GO" id="GO:0016020">
    <property type="term" value="C:membrane"/>
    <property type="evidence" value="ECO:0007669"/>
    <property type="project" value="UniProtKB-SubCell"/>
</dbReference>
<dbReference type="AlphaFoldDB" id="A0A3Q2CE91"/>
<feature type="transmembrane region" description="Helical" evidence="5">
    <location>
        <begin position="259"/>
        <end position="283"/>
    </location>
</feature>
<protein>
    <submittedName>
        <fullName evidence="7">Pregnancy-specific beta-1-glycoprotein 3-like</fullName>
    </submittedName>
</protein>
<dbReference type="Pfam" id="PF07204">
    <property type="entry name" value="Orthoreo_P10"/>
    <property type="match status" value="1"/>
</dbReference>
<dbReference type="PANTHER" id="PTHR12080:SF134">
    <property type="entry name" value="CD48 ANTIGEN"/>
    <property type="match status" value="1"/>
</dbReference>
<keyword evidence="8" id="KW-1185">Reference proteome</keyword>
<reference evidence="7" key="1">
    <citation type="submission" date="2025-08" db="UniProtKB">
        <authorList>
            <consortium name="Ensembl"/>
        </authorList>
    </citation>
    <scope>IDENTIFICATION</scope>
</reference>
<dbReference type="SUPFAM" id="SSF48726">
    <property type="entry name" value="Immunoglobulin"/>
    <property type="match status" value="3"/>
</dbReference>
<dbReference type="GeneTree" id="ENSGT00950000183273"/>
<dbReference type="Pfam" id="PF13895">
    <property type="entry name" value="Ig_2"/>
    <property type="match status" value="1"/>
</dbReference>
<evidence type="ECO:0000259" key="6">
    <source>
        <dbReference type="PROSITE" id="PS50835"/>
    </source>
</evidence>
<comment type="subcellular location">
    <subcellularLocation>
        <location evidence="1">Membrane</location>
    </subcellularLocation>
</comment>
<feature type="domain" description="Ig-like" evidence="6">
    <location>
        <begin position="154"/>
        <end position="236"/>
    </location>
</feature>
<dbReference type="Proteomes" id="UP000265020">
    <property type="component" value="Unassembled WGS sequence"/>
</dbReference>
<proteinExistence type="predicted"/>
<accession>A0A3Q2CE91</accession>
<organism evidence="7 8">
    <name type="scientific">Cyprinodon variegatus</name>
    <name type="common">Sheepshead minnow</name>
    <dbReference type="NCBI Taxonomy" id="28743"/>
    <lineage>
        <taxon>Eukaryota</taxon>
        <taxon>Metazoa</taxon>
        <taxon>Chordata</taxon>
        <taxon>Craniata</taxon>
        <taxon>Vertebrata</taxon>
        <taxon>Euteleostomi</taxon>
        <taxon>Actinopterygii</taxon>
        <taxon>Neopterygii</taxon>
        <taxon>Teleostei</taxon>
        <taxon>Neoteleostei</taxon>
        <taxon>Acanthomorphata</taxon>
        <taxon>Ovalentaria</taxon>
        <taxon>Atherinomorphae</taxon>
        <taxon>Cyprinodontiformes</taxon>
        <taxon>Cyprinodontidae</taxon>
        <taxon>Cyprinodon</taxon>
    </lineage>
</organism>
<evidence type="ECO:0000313" key="7">
    <source>
        <dbReference type="Ensembl" id="ENSCVAP00000003232.1"/>
    </source>
</evidence>
<dbReference type="InterPro" id="IPR009854">
    <property type="entry name" value="Orthoreo_P10"/>
</dbReference>
<dbReference type="PANTHER" id="PTHR12080">
    <property type="entry name" value="SIGNALING LYMPHOCYTIC ACTIVATION MOLECULE"/>
    <property type="match status" value="1"/>
</dbReference>
<dbReference type="Ensembl" id="ENSCVAT00000010381.1">
    <property type="protein sequence ID" value="ENSCVAP00000003232.1"/>
    <property type="gene ID" value="ENSCVAG00000004397.1"/>
</dbReference>
<keyword evidence="4" id="KW-0325">Glycoprotein</keyword>
<evidence type="ECO:0000313" key="8">
    <source>
        <dbReference type="Proteomes" id="UP000265020"/>
    </source>
</evidence>
<dbReference type="InterPro" id="IPR036179">
    <property type="entry name" value="Ig-like_dom_sf"/>
</dbReference>
<feature type="domain" description="Ig-like" evidence="6">
    <location>
        <begin position="92"/>
        <end position="152"/>
    </location>
</feature>
<dbReference type="InterPro" id="IPR015631">
    <property type="entry name" value="CD2/SLAM_rcpt"/>
</dbReference>
<keyword evidence="5" id="KW-0812">Transmembrane</keyword>
<dbReference type="InterPro" id="IPR007110">
    <property type="entry name" value="Ig-like_dom"/>
</dbReference>
<dbReference type="InterPro" id="IPR013783">
    <property type="entry name" value="Ig-like_fold"/>
</dbReference>
<dbReference type="Gene3D" id="2.60.40.10">
    <property type="entry name" value="Immunoglobulins"/>
    <property type="match status" value="3"/>
</dbReference>
<sequence length="312" mass="35730">MDYTVKSDDTLKWRFEERVIIYRKKQGLVIGKKGDINADGSLKLVNLKKNHAGVYFTEVYDQTGKEKTHRRVRLCVLDRVKKPSINVTCKDSDVTFTCIPQNMQKPDDSQYKWFQNGNQINETGINLKKKIVEMKKVQFSCEVYNKISNERSDPVVNMCFEPVRKPEINTTCKSSEVFFTCNAAQQADDAQYKWFQNGEVIHNEIKISLIRTISESKNMNFSCEVYNDGSSEKSLSLSHNCVYNILPGIPDELFGISTWIFIAGGGGFLLVLIIIIVCCCVICKKKKKLRENDEEELEYRGAKRSTSSYCSP</sequence>
<evidence type="ECO:0000256" key="5">
    <source>
        <dbReference type="SAM" id="Phobius"/>
    </source>
</evidence>
<keyword evidence="5" id="KW-1133">Transmembrane helix</keyword>
<keyword evidence="2" id="KW-0732">Signal</keyword>
<evidence type="ECO:0000256" key="2">
    <source>
        <dbReference type="ARBA" id="ARBA00022729"/>
    </source>
</evidence>
<dbReference type="PROSITE" id="PS50835">
    <property type="entry name" value="IG_LIKE"/>
    <property type="match status" value="2"/>
</dbReference>
<dbReference type="OMA" id="YKWFQNG"/>
<evidence type="ECO:0000256" key="3">
    <source>
        <dbReference type="ARBA" id="ARBA00023136"/>
    </source>
</evidence>
<reference evidence="7" key="2">
    <citation type="submission" date="2025-09" db="UniProtKB">
        <authorList>
            <consortium name="Ensembl"/>
        </authorList>
    </citation>
    <scope>IDENTIFICATION</scope>
</reference>